<accession>A0A4P9XYX8</accession>
<keyword evidence="3" id="KW-0804">Transcription</keyword>
<keyword evidence="7" id="KW-1185">Reference proteome</keyword>
<dbReference type="Pfam" id="PF02002">
    <property type="entry name" value="TFIIE_alpha"/>
    <property type="match status" value="1"/>
</dbReference>
<protein>
    <recommendedName>
        <fullName evidence="5">HTH TFE/IIEalpha-type domain-containing protein</fullName>
    </recommendedName>
</protein>
<dbReference type="SUPFAM" id="SSF57783">
    <property type="entry name" value="Zinc beta-ribbon"/>
    <property type="match status" value="1"/>
</dbReference>
<proteinExistence type="inferred from homology"/>
<reference evidence="7" key="1">
    <citation type="journal article" date="2018" name="Nat. Microbiol.">
        <title>Leveraging single-cell genomics to expand the fungal tree of life.</title>
        <authorList>
            <person name="Ahrendt S.R."/>
            <person name="Quandt C.A."/>
            <person name="Ciobanu D."/>
            <person name="Clum A."/>
            <person name="Salamov A."/>
            <person name="Andreopoulos B."/>
            <person name="Cheng J.F."/>
            <person name="Woyke T."/>
            <person name="Pelin A."/>
            <person name="Henrissat B."/>
            <person name="Reynolds N.K."/>
            <person name="Benny G.L."/>
            <person name="Smith M.E."/>
            <person name="James T.Y."/>
            <person name="Grigoriev I.V."/>
        </authorList>
    </citation>
    <scope>NUCLEOTIDE SEQUENCE [LARGE SCALE GENOMIC DNA]</scope>
    <source>
        <strain evidence="7">RSA 1356</strain>
    </source>
</reference>
<dbReference type="PANTHER" id="PTHR13097">
    <property type="entry name" value="TRANSCRIPTION INITIATION FACTOR IIE, ALPHA SUBUNIT"/>
    <property type="match status" value="1"/>
</dbReference>
<dbReference type="Proteomes" id="UP000271241">
    <property type="component" value="Unassembled WGS sequence"/>
</dbReference>
<evidence type="ECO:0000256" key="2">
    <source>
        <dbReference type="ARBA" id="ARBA00023015"/>
    </source>
</evidence>
<evidence type="ECO:0000256" key="3">
    <source>
        <dbReference type="ARBA" id="ARBA00023163"/>
    </source>
</evidence>
<dbReference type="AlphaFoldDB" id="A0A4P9XYX8"/>
<dbReference type="GO" id="GO:0005673">
    <property type="term" value="C:transcription factor TFIIE complex"/>
    <property type="evidence" value="ECO:0007669"/>
    <property type="project" value="TreeGrafter"/>
</dbReference>
<dbReference type="InterPro" id="IPR013083">
    <property type="entry name" value="Znf_RING/FYVE/PHD"/>
</dbReference>
<dbReference type="InterPro" id="IPR024550">
    <property type="entry name" value="TFIIEa/SarR/Rpc3_HTH_dom"/>
</dbReference>
<evidence type="ECO:0000259" key="5">
    <source>
        <dbReference type="PROSITE" id="PS51344"/>
    </source>
</evidence>
<dbReference type="Gene3D" id="3.30.40.10">
    <property type="entry name" value="Zinc/RING finger domain, C3HC4 (zinc finger)"/>
    <property type="match status" value="1"/>
</dbReference>
<dbReference type="PANTHER" id="PTHR13097:SF7">
    <property type="entry name" value="GENERAL TRANSCRIPTION FACTOR IIE SUBUNIT 1"/>
    <property type="match status" value="1"/>
</dbReference>
<dbReference type="OrthoDB" id="361102at2759"/>
<dbReference type="EMBL" id="KZ992432">
    <property type="protein sequence ID" value="RKP10921.1"/>
    <property type="molecule type" value="Genomic_DNA"/>
</dbReference>
<feature type="region of interest" description="Disordered" evidence="4">
    <location>
        <begin position="294"/>
        <end position="318"/>
    </location>
</feature>
<organism evidence="6 7">
    <name type="scientific">Thamnocephalis sphaerospora</name>
    <dbReference type="NCBI Taxonomy" id="78915"/>
    <lineage>
        <taxon>Eukaryota</taxon>
        <taxon>Fungi</taxon>
        <taxon>Fungi incertae sedis</taxon>
        <taxon>Zoopagomycota</taxon>
        <taxon>Zoopagomycotina</taxon>
        <taxon>Zoopagomycetes</taxon>
        <taxon>Zoopagales</taxon>
        <taxon>Sigmoideomycetaceae</taxon>
        <taxon>Thamnocephalis</taxon>
    </lineage>
</organism>
<feature type="compositionally biased region" description="Low complexity" evidence="4">
    <location>
        <begin position="294"/>
        <end position="307"/>
    </location>
</feature>
<dbReference type="PROSITE" id="PS51344">
    <property type="entry name" value="HTH_TFE_IIE"/>
    <property type="match status" value="1"/>
</dbReference>
<name>A0A4P9XYX8_9FUNG</name>
<feature type="domain" description="HTH TFE/IIEalpha-type" evidence="5">
    <location>
        <begin position="19"/>
        <end position="110"/>
    </location>
</feature>
<comment type="similarity">
    <text evidence="1">Belongs to the TFIIE alpha subunit family.</text>
</comment>
<evidence type="ECO:0000313" key="6">
    <source>
        <dbReference type="EMBL" id="RKP10921.1"/>
    </source>
</evidence>
<evidence type="ECO:0000256" key="1">
    <source>
        <dbReference type="ARBA" id="ARBA00008947"/>
    </source>
</evidence>
<dbReference type="InterPro" id="IPR039997">
    <property type="entry name" value="TFE"/>
</dbReference>
<feature type="compositionally biased region" description="Acidic residues" evidence="4">
    <location>
        <begin position="345"/>
        <end position="360"/>
    </location>
</feature>
<gene>
    <name evidence="6" type="ORF">THASP1DRAFT_21421</name>
</gene>
<dbReference type="SMART" id="SM00531">
    <property type="entry name" value="TFIIE"/>
    <property type="match status" value="1"/>
</dbReference>
<dbReference type="GO" id="GO:0006367">
    <property type="term" value="P:transcription initiation at RNA polymerase II promoter"/>
    <property type="evidence" value="ECO:0007669"/>
    <property type="project" value="InterPro"/>
</dbReference>
<keyword evidence="2" id="KW-0805">Transcription regulation</keyword>
<dbReference type="InterPro" id="IPR017919">
    <property type="entry name" value="TFIIE/TFIIEa_HTH"/>
</dbReference>
<evidence type="ECO:0000256" key="4">
    <source>
        <dbReference type="SAM" id="MobiDB-lite"/>
    </source>
</evidence>
<sequence>MSSHNVQPKQLTASERRILRTLVSRVSRAFYEPKWIVILDALCKVDTYRDEQLSKATKLSSSNVHKICAKLRDEYLIRSAFRYDTKKVEGLSIRRTYYMIDYKRFVDVVKWKIYEMRKRVLAELRNEQENKGYICPTCTRVFDALDACKNVDPMTCQFMCDQCSVPLVENDNSERLRAANDTLARLTEQTQPLIDLLKQTDMMVLPAFTPEMEQRVTRLAEEAEMRESGVERDELAYAKDQDGEQNEEIVVVFQDDNSRAKAAEMEKKRLQNALPVWHTHSTVTGKAIGHADTATSGASAASGTLAAHESGGATAQEGQEADDAAFYENYYAQWQEQGAGGENGGYEDEDEDDEDDDGFVEVDGGVTQATDDLDDAAGPRKRTKVGDHGAPAKVDIDMVVEADEDEDDFAVVDYCLSLTSVYADGAMILPQTDNAAITQVTPPVVQAHSAVLLHAADFFASDKVLHLTLLQLNPATLEVTCIDASRDVRETSVLTALEEPESLAATDARNLYLDFYSCKAERESKPRIANATADLCTALSAGGPGGNAGTQRLSDLLVLRDPEHGRPTSVPAQGTETFNQLSATAAWQVSAPGEYCVGLINCNSFPINAAIPKVSLYFYVLQLARTEYLCSLAISKGWRITRMQLTRMEKRCLFGTAFFVSTASVIESAIGEGELVGFSLIFSGVAFLYITGNAQHQQHVLLYHIGIMVSSNAPEELVEPYRRKLALLSSFKWGYLVMSVFPTAINGSIYSLCRHRNGLNAQQCDLQTSISVYIVQEAVPAVYVIMLAVLFRLQAAYRIDLSSNSAARRSEPTQLMPALLMRNVRSNSAVPGVIRAPPPLPPPPSIADLTDNLNGVGAAEAWRIIRRRPLGRRRRPDV</sequence>
<feature type="region of interest" description="Disordered" evidence="4">
    <location>
        <begin position="337"/>
        <end position="388"/>
    </location>
</feature>
<dbReference type="InterPro" id="IPR002853">
    <property type="entry name" value="TFIIE_asu"/>
</dbReference>
<evidence type="ECO:0000313" key="7">
    <source>
        <dbReference type="Proteomes" id="UP000271241"/>
    </source>
</evidence>
<dbReference type="STRING" id="78915.A0A4P9XYX8"/>